<dbReference type="PRINTS" id="PR00682">
    <property type="entry name" value="IPNSYNTHASE"/>
</dbReference>
<dbReference type="AlphaFoldDB" id="A0A5C6GCF4"/>
<dbReference type="SUPFAM" id="SSF51197">
    <property type="entry name" value="Clavaminate synthase-like"/>
    <property type="match status" value="1"/>
</dbReference>
<evidence type="ECO:0000256" key="2">
    <source>
        <dbReference type="ARBA" id="ARBA00022964"/>
    </source>
</evidence>
<proteinExistence type="inferred from homology"/>
<feature type="domain" description="Fe2OG dioxygenase" evidence="4">
    <location>
        <begin position="265"/>
        <end position="375"/>
    </location>
</feature>
<dbReference type="EMBL" id="SBHS01000017">
    <property type="protein sequence ID" value="TWU73573.1"/>
    <property type="molecule type" value="Genomic_DNA"/>
</dbReference>
<dbReference type="GO" id="GO:0051213">
    <property type="term" value="F:dioxygenase activity"/>
    <property type="evidence" value="ECO:0007669"/>
    <property type="project" value="UniProtKB-KW"/>
</dbReference>
<evidence type="ECO:0000313" key="5">
    <source>
        <dbReference type="EMBL" id="TWU73573.1"/>
    </source>
</evidence>
<keyword evidence="3" id="KW-0408">Iron</keyword>
<keyword evidence="3" id="KW-0479">Metal-binding</keyword>
<dbReference type="InterPro" id="IPR050231">
    <property type="entry name" value="Iron_ascorbate_oxido_reductase"/>
</dbReference>
<dbReference type="PANTHER" id="PTHR47990">
    <property type="entry name" value="2-OXOGLUTARATE (2OG) AND FE(II)-DEPENDENT OXYGENASE SUPERFAMILY PROTEIN-RELATED"/>
    <property type="match status" value="1"/>
</dbReference>
<dbReference type="PROSITE" id="PS51471">
    <property type="entry name" value="FE2OG_OXY"/>
    <property type="match status" value="1"/>
</dbReference>
<dbReference type="InterPro" id="IPR026992">
    <property type="entry name" value="DIOX_N"/>
</dbReference>
<dbReference type="InterPro" id="IPR027443">
    <property type="entry name" value="IPNS-like_sf"/>
</dbReference>
<protein>
    <recommendedName>
        <fullName evidence="4">Fe2OG dioxygenase domain-containing protein</fullName>
    </recommendedName>
</protein>
<dbReference type="GO" id="GO:0046872">
    <property type="term" value="F:metal ion binding"/>
    <property type="evidence" value="ECO:0007669"/>
    <property type="project" value="UniProtKB-KW"/>
</dbReference>
<evidence type="ECO:0000259" key="4">
    <source>
        <dbReference type="PROSITE" id="PS51471"/>
    </source>
</evidence>
<reference evidence="6" key="1">
    <citation type="submission" date="2018-12" db="EMBL/GenBank/DDBJ databases">
        <title>The complete genome of Metarhizium rileyi, a key fungal pathogen of Lepidoptera.</title>
        <authorList>
            <person name="Binneck E."/>
            <person name="Lastra C.C.L."/>
            <person name="Sosa-Gomez D.R."/>
        </authorList>
    </citation>
    <scope>NUCLEOTIDE SEQUENCE [LARGE SCALE GENOMIC DNA]</scope>
    <source>
        <strain evidence="6">Cep018-CH2</strain>
    </source>
</reference>
<evidence type="ECO:0000256" key="1">
    <source>
        <dbReference type="ARBA" id="ARBA00008056"/>
    </source>
</evidence>
<accession>A0A5C6GCF4</accession>
<dbReference type="Pfam" id="PF14226">
    <property type="entry name" value="DIOX_N"/>
    <property type="match status" value="1"/>
</dbReference>
<name>A0A5C6GCF4_METRR</name>
<sequence>MSSQLSRKLISAAKALKNIVWDVRSKEDVSAFKTSVETKIGDSPALSKNVYKVTVDGDPHEKTIQLKLRFGDEWFSYSVSSKPPRNCTNLEVPLVDLANLEGSAAQRKVIADALQQAAETSGFFYIKNHGIPPDVIQEAQNQAKRFFSQPVDMKMLALQDASKGHRAGWRAPNTSHVCPSEKSVFRWRYSPEHDPLYDHDQLDPQTISQHSEDEPHVWAATAHLKNFKVDSLAYWRSCLILARKLLPLFAISLSLPETYFDSMATFPEADGLYNFYPATKAGALSGFAPDTEGLGSHTDFQCFTILWQDQNGGLQAVTAENEWIWVTPVEGTLVVNIGDFFRRLTNDRYKSAIHRAYNQGLGDADRISMPFFFGFNSDAECAVFPSCIDDLHPEKYKPITYGQVISTYVLYTKEYDVLLTAAHAYSGGSYGLAVAQQLQSRHFAWYM</sequence>
<dbReference type="Pfam" id="PF03171">
    <property type="entry name" value="2OG-FeII_Oxy"/>
    <property type="match status" value="1"/>
</dbReference>
<dbReference type="InterPro" id="IPR005123">
    <property type="entry name" value="Oxoglu/Fe-dep_dioxygenase_dom"/>
</dbReference>
<keyword evidence="3" id="KW-0560">Oxidoreductase</keyword>
<evidence type="ECO:0000256" key="3">
    <source>
        <dbReference type="RuleBase" id="RU003682"/>
    </source>
</evidence>
<gene>
    <name evidence="5" type="ORF">ED733_004527</name>
</gene>
<dbReference type="InterPro" id="IPR044861">
    <property type="entry name" value="IPNS-like_FE2OG_OXY"/>
</dbReference>
<comment type="similarity">
    <text evidence="1 3">Belongs to the iron/ascorbate-dependent oxidoreductase family.</text>
</comment>
<dbReference type="Proteomes" id="UP000317257">
    <property type="component" value="Unassembled WGS sequence"/>
</dbReference>
<dbReference type="GO" id="GO:0044283">
    <property type="term" value="P:small molecule biosynthetic process"/>
    <property type="evidence" value="ECO:0007669"/>
    <property type="project" value="UniProtKB-ARBA"/>
</dbReference>
<comment type="caution">
    <text evidence="5">The sequence shown here is derived from an EMBL/GenBank/DDBJ whole genome shotgun (WGS) entry which is preliminary data.</text>
</comment>
<organism evidence="5 6">
    <name type="scientific">Metarhizium rileyi (strain RCEF 4871)</name>
    <name type="common">Nomuraea rileyi</name>
    <dbReference type="NCBI Taxonomy" id="1649241"/>
    <lineage>
        <taxon>Eukaryota</taxon>
        <taxon>Fungi</taxon>
        <taxon>Dikarya</taxon>
        <taxon>Ascomycota</taxon>
        <taxon>Pezizomycotina</taxon>
        <taxon>Sordariomycetes</taxon>
        <taxon>Hypocreomycetidae</taxon>
        <taxon>Hypocreales</taxon>
        <taxon>Clavicipitaceae</taxon>
        <taxon>Metarhizium</taxon>
    </lineage>
</organism>
<evidence type="ECO:0000313" key="6">
    <source>
        <dbReference type="Proteomes" id="UP000317257"/>
    </source>
</evidence>
<dbReference type="Gene3D" id="2.60.120.330">
    <property type="entry name" value="B-lactam Antibiotic, Isopenicillin N Synthase, Chain"/>
    <property type="match status" value="1"/>
</dbReference>
<keyword evidence="2" id="KW-0223">Dioxygenase</keyword>